<evidence type="ECO:0000259" key="3">
    <source>
        <dbReference type="PROSITE" id="PS50801"/>
    </source>
</evidence>
<dbReference type="PANTHER" id="PTHR33495:SF2">
    <property type="entry name" value="ANTI-SIGMA FACTOR ANTAGONIST TM_1081-RELATED"/>
    <property type="match status" value="1"/>
</dbReference>
<dbReference type="InterPro" id="IPR002645">
    <property type="entry name" value="STAS_dom"/>
</dbReference>
<feature type="domain" description="STAS" evidence="3">
    <location>
        <begin position="25"/>
        <end position="126"/>
    </location>
</feature>
<dbReference type="SUPFAM" id="SSF52091">
    <property type="entry name" value="SpoIIaa-like"/>
    <property type="match status" value="1"/>
</dbReference>
<gene>
    <name evidence="4" type="ORF">ACFQMG_10095</name>
</gene>
<evidence type="ECO:0000256" key="2">
    <source>
        <dbReference type="RuleBase" id="RU003749"/>
    </source>
</evidence>
<dbReference type="NCBIfam" id="TIGR00377">
    <property type="entry name" value="ant_ant_sig"/>
    <property type="match status" value="1"/>
</dbReference>
<evidence type="ECO:0000256" key="1">
    <source>
        <dbReference type="ARBA" id="ARBA00009013"/>
    </source>
</evidence>
<reference evidence="5" key="1">
    <citation type="journal article" date="2019" name="Int. J. Syst. Evol. Microbiol.">
        <title>The Global Catalogue of Microorganisms (GCM) 10K type strain sequencing project: providing services to taxonomists for standard genome sequencing and annotation.</title>
        <authorList>
            <consortium name="The Broad Institute Genomics Platform"/>
            <consortium name="The Broad Institute Genome Sequencing Center for Infectious Disease"/>
            <person name="Wu L."/>
            <person name="Ma J."/>
        </authorList>
    </citation>
    <scope>NUCLEOTIDE SEQUENCE [LARGE SCALE GENOMIC DNA]</scope>
    <source>
        <strain evidence="5">CGMCC 1.12859</strain>
    </source>
</reference>
<dbReference type="Proteomes" id="UP001596435">
    <property type="component" value="Unassembled WGS sequence"/>
</dbReference>
<comment type="caution">
    <text evidence="4">The sequence shown here is derived from an EMBL/GenBank/DDBJ whole genome shotgun (WGS) entry which is preliminary data.</text>
</comment>
<evidence type="ECO:0000313" key="4">
    <source>
        <dbReference type="EMBL" id="MFC7179907.1"/>
    </source>
</evidence>
<evidence type="ECO:0000313" key="5">
    <source>
        <dbReference type="Proteomes" id="UP001596435"/>
    </source>
</evidence>
<name>A0ABW2FUT7_9ACTN</name>
<dbReference type="PROSITE" id="PS50801">
    <property type="entry name" value="STAS"/>
    <property type="match status" value="1"/>
</dbReference>
<dbReference type="RefSeq" id="WP_345704186.1">
    <property type="nucleotide sequence ID" value="NZ_BAABKV010000001.1"/>
</dbReference>
<keyword evidence="5" id="KW-1185">Reference proteome</keyword>
<accession>A0ABW2FUT7</accession>
<dbReference type="Pfam" id="PF13466">
    <property type="entry name" value="STAS_2"/>
    <property type="match status" value="1"/>
</dbReference>
<protein>
    <recommendedName>
        <fullName evidence="2">Anti-sigma factor antagonist</fullName>
    </recommendedName>
</protein>
<dbReference type="InterPro" id="IPR003658">
    <property type="entry name" value="Anti-sigma_ant"/>
</dbReference>
<organism evidence="4 5">
    <name type="scientific">Kitasatospora paranensis</name>
    <dbReference type="NCBI Taxonomy" id="258053"/>
    <lineage>
        <taxon>Bacteria</taxon>
        <taxon>Bacillati</taxon>
        <taxon>Actinomycetota</taxon>
        <taxon>Actinomycetes</taxon>
        <taxon>Kitasatosporales</taxon>
        <taxon>Streptomycetaceae</taxon>
        <taxon>Kitasatospora</taxon>
    </lineage>
</organism>
<dbReference type="InterPro" id="IPR058548">
    <property type="entry name" value="MlaB-like_STAS"/>
</dbReference>
<dbReference type="EMBL" id="JBHTAJ010000015">
    <property type="protein sequence ID" value="MFC7179907.1"/>
    <property type="molecule type" value="Genomic_DNA"/>
</dbReference>
<proteinExistence type="inferred from homology"/>
<dbReference type="PANTHER" id="PTHR33495">
    <property type="entry name" value="ANTI-SIGMA FACTOR ANTAGONIST TM_1081-RELATED-RELATED"/>
    <property type="match status" value="1"/>
</dbReference>
<sequence length="126" mass="12853">MNDPAHSPGPAAQHLPGGEIRHTGDGALVCTLTGELDLDAAAVVEPVLAEAVGSGAPLLVLDLSGVEFCDSSGLNLLLRSRADAAAAGMDLRLAAARSQLLRLFEITGTDRVFALEPTLASALAVR</sequence>
<dbReference type="Gene3D" id="3.30.750.24">
    <property type="entry name" value="STAS domain"/>
    <property type="match status" value="1"/>
</dbReference>
<comment type="similarity">
    <text evidence="1 2">Belongs to the anti-sigma-factor antagonist family.</text>
</comment>
<dbReference type="CDD" id="cd07043">
    <property type="entry name" value="STAS_anti-anti-sigma_factors"/>
    <property type="match status" value="1"/>
</dbReference>
<dbReference type="InterPro" id="IPR036513">
    <property type="entry name" value="STAS_dom_sf"/>
</dbReference>